<keyword evidence="1" id="KW-0812">Transmembrane</keyword>
<protein>
    <submittedName>
        <fullName evidence="2">Uncharacterized protein</fullName>
    </submittedName>
</protein>
<proteinExistence type="predicted"/>
<feature type="transmembrane region" description="Helical" evidence="1">
    <location>
        <begin position="20"/>
        <end position="40"/>
    </location>
</feature>
<feature type="transmembrane region" description="Helical" evidence="1">
    <location>
        <begin position="117"/>
        <end position="135"/>
    </location>
</feature>
<keyword evidence="3" id="KW-1185">Reference proteome</keyword>
<reference evidence="2 3" key="1">
    <citation type="submission" date="2019-05" db="EMBL/GenBank/DDBJ databases">
        <title>Another draft genome of Portunus trituberculatus and its Hox gene families provides insights of decapod evolution.</title>
        <authorList>
            <person name="Jeong J.-H."/>
            <person name="Song I."/>
            <person name="Kim S."/>
            <person name="Choi T."/>
            <person name="Kim D."/>
            <person name="Ryu S."/>
            <person name="Kim W."/>
        </authorList>
    </citation>
    <scope>NUCLEOTIDE SEQUENCE [LARGE SCALE GENOMIC DNA]</scope>
    <source>
        <tissue evidence="2">Muscle</tissue>
    </source>
</reference>
<comment type="caution">
    <text evidence="2">The sequence shown here is derived from an EMBL/GenBank/DDBJ whole genome shotgun (WGS) entry which is preliminary data.</text>
</comment>
<keyword evidence="1" id="KW-0472">Membrane</keyword>
<gene>
    <name evidence="2" type="ORF">E2C01_045005</name>
</gene>
<evidence type="ECO:0000313" key="3">
    <source>
        <dbReference type="Proteomes" id="UP000324222"/>
    </source>
</evidence>
<dbReference type="AlphaFoldDB" id="A0A5B7G0V8"/>
<dbReference type="Proteomes" id="UP000324222">
    <property type="component" value="Unassembled WGS sequence"/>
</dbReference>
<accession>A0A5B7G0V8</accession>
<sequence length="150" mass="16717">MEGLVLDCNGFTQALSTSNSIISLLTQVNYCLALVVFLNLEKAFELASPHAIFATLATFHTPLKKKILSGAQQMLDLIMTKCEEELPGLKILAERSWDMSIETAIPMGQLSIQGIRLAWTFSLLLSFCLCCYLNFSVGFLQLQYHFCILS</sequence>
<evidence type="ECO:0000313" key="2">
    <source>
        <dbReference type="EMBL" id="MPC51165.1"/>
    </source>
</evidence>
<name>A0A5B7G0V8_PORTR</name>
<dbReference type="EMBL" id="VSRR010009996">
    <property type="protein sequence ID" value="MPC51165.1"/>
    <property type="molecule type" value="Genomic_DNA"/>
</dbReference>
<organism evidence="2 3">
    <name type="scientific">Portunus trituberculatus</name>
    <name type="common">Swimming crab</name>
    <name type="synonym">Neptunus trituberculatus</name>
    <dbReference type="NCBI Taxonomy" id="210409"/>
    <lineage>
        <taxon>Eukaryota</taxon>
        <taxon>Metazoa</taxon>
        <taxon>Ecdysozoa</taxon>
        <taxon>Arthropoda</taxon>
        <taxon>Crustacea</taxon>
        <taxon>Multicrustacea</taxon>
        <taxon>Malacostraca</taxon>
        <taxon>Eumalacostraca</taxon>
        <taxon>Eucarida</taxon>
        <taxon>Decapoda</taxon>
        <taxon>Pleocyemata</taxon>
        <taxon>Brachyura</taxon>
        <taxon>Eubrachyura</taxon>
        <taxon>Portunoidea</taxon>
        <taxon>Portunidae</taxon>
        <taxon>Portuninae</taxon>
        <taxon>Portunus</taxon>
    </lineage>
</organism>
<keyword evidence="1" id="KW-1133">Transmembrane helix</keyword>
<evidence type="ECO:0000256" key="1">
    <source>
        <dbReference type="SAM" id="Phobius"/>
    </source>
</evidence>